<evidence type="ECO:0000256" key="1">
    <source>
        <dbReference type="SAM" id="MobiDB-lite"/>
    </source>
</evidence>
<accession>A0ABQ9ILD4</accession>
<protein>
    <submittedName>
        <fullName evidence="2">Uncharacterized protein</fullName>
    </submittedName>
</protein>
<evidence type="ECO:0000313" key="3">
    <source>
        <dbReference type="Proteomes" id="UP001159363"/>
    </source>
</evidence>
<keyword evidence="3" id="KW-1185">Reference proteome</keyword>
<evidence type="ECO:0000313" key="2">
    <source>
        <dbReference type="EMBL" id="KAJ8897141.1"/>
    </source>
</evidence>
<dbReference type="Proteomes" id="UP001159363">
    <property type="component" value="Chromosome 1"/>
</dbReference>
<comment type="caution">
    <text evidence="2">The sequence shown here is derived from an EMBL/GenBank/DDBJ whole genome shotgun (WGS) entry which is preliminary data.</text>
</comment>
<feature type="region of interest" description="Disordered" evidence="1">
    <location>
        <begin position="88"/>
        <end position="114"/>
    </location>
</feature>
<reference evidence="2 3" key="1">
    <citation type="submission" date="2023-02" db="EMBL/GenBank/DDBJ databases">
        <title>LHISI_Scaffold_Assembly.</title>
        <authorList>
            <person name="Stuart O.P."/>
            <person name="Cleave R."/>
            <person name="Magrath M.J.L."/>
            <person name="Mikheyev A.S."/>
        </authorList>
    </citation>
    <scope>NUCLEOTIDE SEQUENCE [LARGE SCALE GENOMIC DNA]</scope>
    <source>
        <strain evidence="2">Daus_M_001</strain>
        <tissue evidence="2">Leg muscle</tissue>
    </source>
</reference>
<sequence>MGVIITVTPLFQESADYFSTAEACHKFPKGMTCTTPLMKCDNISRRVWDVKRRRRGRRESGIHIHVDLLSAEARSATLCRLGGVPSSNALEREREREREKGRKRHNERREESDPQKFIIFPGAGEVDFVTKVDLGSGEKTELGFGTWLSSELWPPSLIPDFCYSGHPNAILDSQHPTLSFRSPNDHLGSNGEAQCKPVGINLHARYQRKSHICRPLHDYAQKDVISHGYFVDVIYEVPGSKPDRQGWQLEAKRPSQAEGSSFRFWRLAILVECCTLTAVYEGDDMLVKAVSDIDVVVVGIQLMMEKVIKHIAGMPLELEVGLQYPRILFEAFQIIPVQEHRTGNQRVVGSKLHGYQQFFEQTCSEMSVHNTEGPSLLCARIQHFMSVPLAAINATQMDATSAPLQATSESTHKVAASIPTLLAVNSRSWHQHILEGLETRRNYRKQERKRRPEILRENQALEQAREKSMRETVPFFGDRVVSKVLLPPKSPDRTPSDFFLLDMLEGTGFDKPRTITELQGNVRREIDAVAPYVLVGFLVTLKGGCRHALKLMLITSNTYCDATMLLIYQEMIAQLTLKSLYYFAYWHGTVGPEQRVQATIFQPTRQELADLSLPAAAEAINLVAGCFIKGAISSSPSASCQLPYLVP</sequence>
<name>A0ABQ9ILD4_9NEOP</name>
<dbReference type="EMBL" id="JARBHB010000001">
    <property type="protein sequence ID" value="KAJ8897141.1"/>
    <property type="molecule type" value="Genomic_DNA"/>
</dbReference>
<feature type="compositionally biased region" description="Basic and acidic residues" evidence="1">
    <location>
        <begin position="90"/>
        <end position="100"/>
    </location>
</feature>
<gene>
    <name evidence="2" type="ORF">PR048_002487</name>
</gene>
<organism evidence="2 3">
    <name type="scientific">Dryococelus australis</name>
    <dbReference type="NCBI Taxonomy" id="614101"/>
    <lineage>
        <taxon>Eukaryota</taxon>
        <taxon>Metazoa</taxon>
        <taxon>Ecdysozoa</taxon>
        <taxon>Arthropoda</taxon>
        <taxon>Hexapoda</taxon>
        <taxon>Insecta</taxon>
        <taxon>Pterygota</taxon>
        <taxon>Neoptera</taxon>
        <taxon>Polyneoptera</taxon>
        <taxon>Phasmatodea</taxon>
        <taxon>Verophasmatodea</taxon>
        <taxon>Anareolatae</taxon>
        <taxon>Phasmatidae</taxon>
        <taxon>Eurycanthinae</taxon>
        <taxon>Dryococelus</taxon>
    </lineage>
</organism>
<proteinExistence type="predicted"/>